<keyword evidence="10" id="KW-0443">Lipid metabolism</keyword>
<dbReference type="PANTHER" id="PTHR43856:SF1">
    <property type="entry name" value="MITOCHONDRIAL CARDIOLIPIN HYDROLASE"/>
    <property type="match status" value="1"/>
</dbReference>
<evidence type="ECO:0000256" key="4">
    <source>
        <dbReference type="ARBA" id="ARBA00008664"/>
    </source>
</evidence>
<dbReference type="RefSeq" id="WP_066768670.1">
    <property type="nucleotide sequence ID" value="NZ_JAOCKX010000001.1"/>
</dbReference>
<dbReference type="PANTHER" id="PTHR43856">
    <property type="entry name" value="CARDIOLIPIN HYDROLASE"/>
    <property type="match status" value="1"/>
</dbReference>
<evidence type="ECO:0000313" key="14">
    <source>
        <dbReference type="Proteomes" id="UP001162318"/>
    </source>
</evidence>
<evidence type="ECO:0000256" key="10">
    <source>
        <dbReference type="ARBA" id="ARBA00023098"/>
    </source>
</evidence>
<dbReference type="InterPro" id="IPR043504">
    <property type="entry name" value="Peptidase_S1_PA_chymotrypsin"/>
</dbReference>
<organism evidence="13 14">
    <name type="scientific">Sphingobium yanoikuyae</name>
    <name type="common">Sphingomonas yanoikuyae</name>
    <dbReference type="NCBI Taxonomy" id="13690"/>
    <lineage>
        <taxon>Bacteria</taxon>
        <taxon>Pseudomonadati</taxon>
        <taxon>Pseudomonadota</taxon>
        <taxon>Alphaproteobacteria</taxon>
        <taxon>Sphingomonadales</taxon>
        <taxon>Sphingomonadaceae</taxon>
        <taxon>Sphingobium</taxon>
    </lineage>
</organism>
<name>A0AA43B9U9_SPHYA</name>
<dbReference type="GO" id="GO:0016891">
    <property type="term" value="F:RNA endonuclease activity producing 5'-phosphomonoesters, hydrolytic mechanism"/>
    <property type="evidence" value="ECO:0007669"/>
    <property type="project" value="TreeGrafter"/>
</dbReference>
<keyword evidence="9" id="KW-0442">Lipid degradation</keyword>
<accession>A0AA43B9U9</accession>
<keyword evidence="8" id="KW-0378">Hydrolase</keyword>
<feature type="domain" description="PLD phosphodiesterase" evidence="12">
    <location>
        <begin position="836"/>
        <end position="858"/>
    </location>
</feature>
<evidence type="ECO:0000256" key="5">
    <source>
        <dbReference type="ARBA" id="ARBA00012027"/>
    </source>
</evidence>
<gene>
    <name evidence="13" type="ORF">N5J77_00640</name>
</gene>
<dbReference type="SUPFAM" id="SSF50494">
    <property type="entry name" value="Trypsin-like serine proteases"/>
    <property type="match status" value="1"/>
</dbReference>
<dbReference type="InterPro" id="IPR051406">
    <property type="entry name" value="PLD_domain"/>
</dbReference>
<dbReference type="CDD" id="cd09128">
    <property type="entry name" value="PLDc_unchar1_2"/>
    <property type="match status" value="1"/>
</dbReference>
<dbReference type="Gene3D" id="3.30.870.10">
    <property type="entry name" value="Endonuclease Chain A"/>
    <property type="match status" value="2"/>
</dbReference>
<dbReference type="Pfam" id="PF13365">
    <property type="entry name" value="Trypsin_2"/>
    <property type="match status" value="1"/>
</dbReference>
<evidence type="ECO:0000256" key="9">
    <source>
        <dbReference type="ARBA" id="ARBA00022963"/>
    </source>
</evidence>
<dbReference type="InterPro" id="IPR025202">
    <property type="entry name" value="PLD-like_dom"/>
</dbReference>
<dbReference type="GO" id="GO:0005576">
    <property type="term" value="C:extracellular region"/>
    <property type="evidence" value="ECO:0007669"/>
    <property type="project" value="UniProtKB-SubCell"/>
</dbReference>
<proteinExistence type="inferred from homology"/>
<evidence type="ECO:0000256" key="3">
    <source>
        <dbReference type="ARBA" id="ARBA00004613"/>
    </source>
</evidence>
<evidence type="ECO:0000256" key="1">
    <source>
        <dbReference type="ARBA" id="ARBA00000798"/>
    </source>
</evidence>
<dbReference type="GO" id="GO:0006793">
    <property type="term" value="P:phosphorus metabolic process"/>
    <property type="evidence" value="ECO:0007669"/>
    <property type="project" value="UniProtKB-ARBA"/>
</dbReference>
<reference evidence="13" key="1">
    <citation type="submission" date="2022-09" db="EMBL/GenBank/DDBJ databases">
        <title>Intensive care unit water sources are persistently colonized with multi-drug resistant bacteria and are the site of extensive horizontal gene transfer of antibiotic resistance genes.</title>
        <authorList>
            <person name="Diorio-Toth L."/>
        </authorList>
    </citation>
    <scope>NUCLEOTIDE SEQUENCE</scope>
    <source>
        <strain evidence="13">GD03659</strain>
    </source>
</reference>
<keyword evidence="7" id="KW-0964">Secreted</keyword>
<dbReference type="GO" id="GO:0004630">
    <property type="term" value="F:phospholipase D activity"/>
    <property type="evidence" value="ECO:0007669"/>
    <property type="project" value="UniProtKB-EC"/>
</dbReference>
<dbReference type="CDD" id="cd00138">
    <property type="entry name" value="PLDc_SF"/>
    <property type="match status" value="1"/>
</dbReference>
<dbReference type="InterPro" id="IPR001736">
    <property type="entry name" value="PLipase_D/transphosphatidylase"/>
</dbReference>
<comment type="catalytic activity">
    <reaction evidence="1">
        <text>a 1,2-diacyl-sn-glycero-3-phosphocholine + H2O = a 1,2-diacyl-sn-glycero-3-phosphate + choline + H(+)</text>
        <dbReference type="Rhea" id="RHEA:14445"/>
        <dbReference type="ChEBI" id="CHEBI:15354"/>
        <dbReference type="ChEBI" id="CHEBI:15377"/>
        <dbReference type="ChEBI" id="CHEBI:15378"/>
        <dbReference type="ChEBI" id="CHEBI:57643"/>
        <dbReference type="ChEBI" id="CHEBI:58608"/>
        <dbReference type="EC" id="3.1.4.4"/>
    </reaction>
</comment>
<dbReference type="AlphaFoldDB" id="A0AA43B9U9"/>
<evidence type="ECO:0000256" key="6">
    <source>
        <dbReference type="ARBA" id="ARBA00018392"/>
    </source>
</evidence>
<evidence type="ECO:0000256" key="11">
    <source>
        <dbReference type="ARBA" id="ARBA00029594"/>
    </source>
</evidence>
<comment type="subcellular location">
    <subcellularLocation>
        <location evidence="3">Secreted</location>
    </subcellularLocation>
</comment>
<comment type="function">
    <text evidence="2">Could be a virulence factor.</text>
</comment>
<dbReference type="GO" id="GO:0016042">
    <property type="term" value="P:lipid catabolic process"/>
    <property type="evidence" value="ECO:0007669"/>
    <property type="project" value="UniProtKB-KW"/>
</dbReference>
<dbReference type="InterPro" id="IPR009003">
    <property type="entry name" value="Peptidase_S1_PA"/>
</dbReference>
<dbReference type="EC" id="3.1.4.4" evidence="5"/>
<evidence type="ECO:0000256" key="7">
    <source>
        <dbReference type="ARBA" id="ARBA00022525"/>
    </source>
</evidence>
<evidence type="ECO:0000313" key="13">
    <source>
        <dbReference type="EMBL" id="MDH2129614.1"/>
    </source>
</evidence>
<dbReference type="Gene3D" id="2.40.10.10">
    <property type="entry name" value="Trypsin-like serine proteases"/>
    <property type="match status" value="2"/>
</dbReference>
<dbReference type="PROSITE" id="PS50035">
    <property type="entry name" value="PLD"/>
    <property type="match status" value="1"/>
</dbReference>
<dbReference type="Pfam" id="PF13091">
    <property type="entry name" value="PLDc_2"/>
    <property type="match status" value="2"/>
</dbReference>
<dbReference type="EMBL" id="JAOCKX010000001">
    <property type="protein sequence ID" value="MDH2129614.1"/>
    <property type="molecule type" value="Genomic_DNA"/>
</dbReference>
<evidence type="ECO:0000256" key="2">
    <source>
        <dbReference type="ARBA" id="ARBA00003145"/>
    </source>
</evidence>
<comment type="caution">
    <text evidence="13">The sequence shown here is derived from an EMBL/GenBank/DDBJ whole genome shotgun (WGS) entry which is preliminary data.</text>
</comment>
<evidence type="ECO:0000256" key="8">
    <source>
        <dbReference type="ARBA" id="ARBA00022801"/>
    </source>
</evidence>
<sequence>MTNAKSPSIGAHLRQLLGRVQNVDGTPGVMAESTATLAEAAYHVAGRYEPHDVPSDISADEITNVARKAVADEPLDEREGFIAEAIILPDLRPAIDIIGGDFTIDHPAWRDYGADTPAHANFVQAIPSVGRIELPGNPGVPYGGTGFVVGEGLLMTNRHVAQLFASGLGVDGLQFISGIDPAVDFLRELDNQAGTPFAFRKIRMIHPYFDMALVEIEGLEGHAPLWLEPVELDAARPRRIAVVGYPAFDPRNRADVQDKVFRGVYNIKRFQPGLLAGRRNVDSFGKMMSAGCHDSSTLGGNSGSLVLSAETGDVVGLHFAGIYKDSNFAVPAVDLARDGRIIDAGVNIRGGGHRSDGPWEQWWRNVATPERPTTAGVPSTPAAVAVQAPAAVHVPDGGAVTISIPLQITVSLGVPDTGSAAQTVEALSLDEAIARLSQALPDGVVRVKPGFNGRTDVLVLAARPERFEVVRASAPAAFAGYPVDVRYATIDEQLGLTVDQLEVPGTIAYDDARRAKAPFLFDPVEEEMTVIAHVGPEESFPMLQEFLGKVQTTLTSSMYQFFAAHVMEAVKERLDAGGLTMKIVLDPATRDSGDGGPKDGEFRRDTTFEKWRDDFAFTNVYVPVGNGKLVTRAYHIKVSVADSQWVWLSSGNWTRSSQPKPVDGGARGNREWHIVLENRKLADMFEAHINADFDQCGELGGGEEAIAPAEIMVDVPEEIFLEAPVERLQPLRVTGRSVKVQPVLTPDRRGRIYTDAVLSLIHSARRQLVFQNQYIKIRKDMAGNLDELVEALIAKSKEIADLRIILRAGDVDDDITELRRRGLDVARCVRIITNTHTKGIIADGQRVLVGSQNWSDQAVSTNRDASLLFDDAEIAAYFLKAFEIDWARARPAVALGVEKPALIAQGAGPPPGYVRMPLSEYYGR</sequence>
<dbReference type="SUPFAM" id="SSF56024">
    <property type="entry name" value="Phospholipase D/nuclease"/>
    <property type="match status" value="2"/>
</dbReference>
<dbReference type="Proteomes" id="UP001162318">
    <property type="component" value="Unassembled WGS sequence"/>
</dbReference>
<protein>
    <recommendedName>
        <fullName evidence="6">Phospholipase D</fullName>
        <ecNumber evidence="5">3.1.4.4</ecNumber>
    </recommendedName>
    <alternativeName>
        <fullName evidence="11">Choline phosphatase</fullName>
    </alternativeName>
</protein>
<comment type="similarity">
    <text evidence="4">Belongs to the phospholipase D family.</text>
</comment>
<evidence type="ECO:0000259" key="12">
    <source>
        <dbReference type="PROSITE" id="PS50035"/>
    </source>
</evidence>